<evidence type="ECO:0000313" key="1">
    <source>
        <dbReference type="EMBL" id="KAF6094930.1"/>
    </source>
</evidence>
<reference evidence="1 2" key="1">
    <citation type="journal article" date="2020" name="Nature">
        <title>Six reference-quality genomes reveal evolution of bat adaptations.</title>
        <authorList>
            <person name="Jebb D."/>
            <person name="Huang Z."/>
            <person name="Pippel M."/>
            <person name="Hughes G.M."/>
            <person name="Lavrichenko K."/>
            <person name="Devanna P."/>
            <person name="Winkler S."/>
            <person name="Jermiin L.S."/>
            <person name="Skirmuntt E.C."/>
            <person name="Katzourakis A."/>
            <person name="Burkitt-Gray L."/>
            <person name="Ray D.A."/>
            <person name="Sullivan K.A.M."/>
            <person name="Roscito J.G."/>
            <person name="Kirilenko B.M."/>
            <person name="Davalos L.M."/>
            <person name="Corthals A.P."/>
            <person name="Power M.L."/>
            <person name="Jones G."/>
            <person name="Ransome R.D."/>
            <person name="Dechmann D.K.N."/>
            <person name="Locatelli A.G."/>
            <person name="Puechmaille S.J."/>
            <person name="Fedrigo O."/>
            <person name="Jarvis E.D."/>
            <person name="Hiller M."/>
            <person name="Vernes S.C."/>
            <person name="Myers E.W."/>
            <person name="Teeling E.C."/>
        </authorList>
    </citation>
    <scope>NUCLEOTIDE SEQUENCE [LARGE SCALE GENOMIC DNA]</scope>
    <source>
        <strain evidence="1">Bat1K_MPI-CBG_1</strain>
    </source>
</reference>
<comment type="caution">
    <text evidence="1">The sequence shown here is derived from an EMBL/GenBank/DDBJ whole genome shotgun (WGS) entry which is preliminary data.</text>
</comment>
<dbReference type="AlphaFoldDB" id="A0A834DSY8"/>
<accession>A0A834DSY8</accession>
<name>A0A834DSY8_9CHIR</name>
<protein>
    <submittedName>
        <fullName evidence="1">Uncharacterized protein</fullName>
    </submittedName>
</protein>
<evidence type="ECO:0000313" key="2">
    <source>
        <dbReference type="Proteomes" id="UP000664940"/>
    </source>
</evidence>
<sequence>MIECVNWSLSQNIDFRTTWPSLEKTLASKRACGVFPSQGYGPLSWYSPKCSTLCLCRSTSASESKEFLKAELRSEPARSVAAIPGWTWTAERSICACAKDQPTASQTPAAVGGASSSLACVPLMSQAPSLSPSFHLVFRKPLLLNFLPFLISILRRGAARTPLPVTGRGSGEPCPSAV</sequence>
<proteinExistence type="predicted"/>
<gene>
    <name evidence="1" type="ORF">HJG60_011993</name>
</gene>
<dbReference type="EMBL" id="JABVXQ010000008">
    <property type="protein sequence ID" value="KAF6094930.1"/>
    <property type="molecule type" value="Genomic_DNA"/>
</dbReference>
<dbReference type="Proteomes" id="UP000664940">
    <property type="component" value="Unassembled WGS sequence"/>
</dbReference>
<organism evidence="1 2">
    <name type="scientific">Phyllostomus discolor</name>
    <name type="common">pale spear-nosed bat</name>
    <dbReference type="NCBI Taxonomy" id="89673"/>
    <lineage>
        <taxon>Eukaryota</taxon>
        <taxon>Metazoa</taxon>
        <taxon>Chordata</taxon>
        <taxon>Craniata</taxon>
        <taxon>Vertebrata</taxon>
        <taxon>Euteleostomi</taxon>
        <taxon>Mammalia</taxon>
        <taxon>Eutheria</taxon>
        <taxon>Laurasiatheria</taxon>
        <taxon>Chiroptera</taxon>
        <taxon>Yangochiroptera</taxon>
        <taxon>Phyllostomidae</taxon>
        <taxon>Phyllostominae</taxon>
        <taxon>Phyllostomus</taxon>
    </lineage>
</organism>